<dbReference type="PANTHER" id="PTHR28004">
    <property type="entry name" value="ZGC:162816-RELATED"/>
    <property type="match status" value="1"/>
</dbReference>
<dbReference type="CDD" id="cd06818">
    <property type="entry name" value="PLPDE_III_cryptic_DSD"/>
    <property type="match status" value="1"/>
</dbReference>
<comment type="caution">
    <text evidence="4">The sequence shown here is derived from an EMBL/GenBank/DDBJ whole genome shotgun (WGS) entry which is preliminary data.</text>
</comment>
<gene>
    <name evidence="4" type="ORF">RS83_01170</name>
</gene>
<dbReference type="Proteomes" id="UP000033640">
    <property type="component" value="Unassembled WGS sequence"/>
</dbReference>
<dbReference type="SMART" id="SM01119">
    <property type="entry name" value="D-ser_dehydrat"/>
    <property type="match status" value="1"/>
</dbReference>
<accession>A0A0F0LA66</accession>
<evidence type="ECO:0000313" key="4">
    <source>
        <dbReference type="EMBL" id="KJL30028.1"/>
    </source>
</evidence>
<dbReference type="InterPro" id="IPR001608">
    <property type="entry name" value="Ala_racemase_N"/>
</dbReference>
<evidence type="ECO:0000256" key="1">
    <source>
        <dbReference type="ARBA" id="ARBA00005323"/>
    </source>
</evidence>
<dbReference type="EMBL" id="JYIW01000021">
    <property type="protein sequence ID" value="KJL30028.1"/>
    <property type="molecule type" value="Genomic_DNA"/>
</dbReference>
<dbReference type="GO" id="GO:0043876">
    <property type="term" value="F:D-threonine aldolase activity"/>
    <property type="evidence" value="ECO:0007669"/>
    <property type="project" value="UniProtKB-EC"/>
</dbReference>
<name>A0A0F0LA66_9MICO</name>
<dbReference type="Pfam" id="PF14031">
    <property type="entry name" value="D-ser_dehydrat"/>
    <property type="match status" value="1"/>
</dbReference>
<evidence type="ECO:0000256" key="2">
    <source>
        <dbReference type="ARBA" id="ARBA00023239"/>
    </source>
</evidence>
<dbReference type="RefSeq" id="WP_045278585.1">
    <property type="nucleotide sequence ID" value="NZ_CAKKLT010000009.1"/>
</dbReference>
<feature type="domain" description="D-serine dehydratase-like" evidence="3">
    <location>
        <begin position="304"/>
        <end position="400"/>
    </location>
</feature>
<keyword evidence="2 4" id="KW-0456">Lyase</keyword>
<dbReference type="PATRIC" id="fig|82380.11.peg.1201"/>
<dbReference type="Pfam" id="PF01168">
    <property type="entry name" value="Ala_racemase_N"/>
    <property type="match status" value="1"/>
</dbReference>
<comment type="similarity">
    <text evidence="1">Belongs to the DSD1 family.</text>
</comment>
<evidence type="ECO:0000259" key="3">
    <source>
        <dbReference type="SMART" id="SM01119"/>
    </source>
</evidence>
<proteinExistence type="inferred from homology"/>
<dbReference type="Gene3D" id="3.20.20.10">
    <property type="entry name" value="Alanine racemase"/>
    <property type="match status" value="1"/>
</dbReference>
<dbReference type="PANTHER" id="PTHR28004:SF8">
    <property type="entry name" value="D-SERINE DEAMINASE"/>
    <property type="match status" value="1"/>
</dbReference>
<dbReference type="InterPro" id="IPR026956">
    <property type="entry name" value="D-ser_dehydrat-like_dom"/>
</dbReference>
<dbReference type="InterPro" id="IPR042208">
    <property type="entry name" value="D-ser_dehydrat-like_sf"/>
</dbReference>
<sequence>MTDDVVTWRDRAFPDGGVPLAEVGAQGWNLLNGDFHLPVVALRDNAIERNLGLMRDYCARHDVLLAPHAKTTMSPALVERQLAAGAWGVTVANVQQARVFLTAGVQRILIANPVVGPADLTYLAACQRADPDLQVLMLVDSVETVSALADRVIGADDDPRPQSVMIELGYSGGRGGVRSTEEAMRIAQAVHEADGLQLVGLEGYEGLVPGRDLDERRRHVAEFLGWSATVLHDLLDRGMLPARGALVSFGGSSYFDLVVTQFREAWTGDRIEVVLRSGCYLTHDHGLYARTSPFTGRDPEPLPALEVWAEVLSCPEPGRAILGAGRRDVSTDADLPLPFAVRRGGRTQPVEGLQVTGVNDQHAMVSVPEHLSLEVGDLVGLGISHPCTTFDKWRLIPVVTDRYEVTGAVRTYF</sequence>
<dbReference type="EC" id="4.1.2.42" evidence="4"/>
<organism evidence="4 5">
    <name type="scientific">Microbacterium oxydans</name>
    <dbReference type="NCBI Taxonomy" id="82380"/>
    <lineage>
        <taxon>Bacteria</taxon>
        <taxon>Bacillati</taxon>
        <taxon>Actinomycetota</taxon>
        <taxon>Actinomycetes</taxon>
        <taxon>Micrococcales</taxon>
        <taxon>Microbacteriaceae</taxon>
        <taxon>Microbacterium</taxon>
    </lineage>
</organism>
<dbReference type="SUPFAM" id="SSF51419">
    <property type="entry name" value="PLP-binding barrel"/>
    <property type="match status" value="1"/>
</dbReference>
<dbReference type="InterPro" id="IPR029066">
    <property type="entry name" value="PLP-binding_barrel"/>
</dbReference>
<dbReference type="OrthoDB" id="9811417at2"/>
<dbReference type="AlphaFoldDB" id="A0A0F0LA66"/>
<protein>
    <submittedName>
        <fullName evidence="4">D-threonine aldolase</fullName>
        <ecNumber evidence="4">4.1.2.42</ecNumber>
    </submittedName>
</protein>
<evidence type="ECO:0000313" key="5">
    <source>
        <dbReference type="Proteomes" id="UP000033640"/>
    </source>
</evidence>
<dbReference type="Gene3D" id="2.40.37.20">
    <property type="entry name" value="D-serine dehydratase-like domain"/>
    <property type="match status" value="1"/>
</dbReference>
<reference evidence="4 5" key="1">
    <citation type="submission" date="2015-02" db="EMBL/GenBank/DDBJ databases">
        <title>Draft genome sequences of ten Microbacterium spp. with emphasis on heavy metal contaminated environments.</title>
        <authorList>
            <person name="Corretto E."/>
        </authorList>
    </citation>
    <scope>NUCLEOTIDE SEQUENCE [LARGE SCALE GENOMIC DNA]</scope>
    <source>
        <strain evidence="4 5">BEL4b</strain>
    </source>
</reference>
<dbReference type="InterPro" id="IPR051466">
    <property type="entry name" value="D-amino_acid_metab_enzyme"/>
</dbReference>